<name>A0A3D9V3F2_THECX</name>
<sequence>MSTLRSADGKEWPLILCAGWTTYEPDPLLYLDVWLDLIERVLHAVGREPMPPSVMVRWSTHDRGPHIVAGVAELARRVATVLTRNGVELEDKGIEIVDPSVHSLT</sequence>
<reference evidence="1 2" key="1">
    <citation type="submission" date="2018-08" db="EMBL/GenBank/DDBJ databases">
        <title>Sequencing the genomes of 1000 actinobacteria strains.</title>
        <authorList>
            <person name="Klenk H.-P."/>
        </authorList>
    </citation>
    <scope>NUCLEOTIDE SEQUENCE [LARGE SCALE GENOMIC DNA]</scope>
    <source>
        <strain evidence="1 2">DSM 22891</strain>
    </source>
</reference>
<organism evidence="1 2">
    <name type="scientific">Thermasporomyces composti</name>
    <dbReference type="NCBI Taxonomy" id="696763"/>
    <lineage>
        <taxon>Bacteria</taxon>
        <taxon>Bacillati</taxon>
        <taxon>Actinomycetota</taxon>
        <taxon>Actinomycetes</taxon>
        <taxon>Propionibacteriales</taxon>
        <taxon>Nocardioidaceae</taxon>
        <taxon>Thermasporomyces</taxon>
    </lineage>
</organism>
<keyword evidence="2" id="KW-1185">Reference proteome</keyword>
<comment type="caution">
    <text evidence="1">The sequence shown here is derived from an EMBL/GenBank/DDBJ whole genome shotgun (WGS) entry which is preliminary data.</text>
</comment>
<dbReference type="RefSeq" id="WP_115849913.1">
    <property type="nucleotide sequence ID" value="NZ_QTUC01000001.1"/>
</dbReference>
<protein>
    <submittedName>
        <fullName evidence="1">Uncharacterized protein</fullName>
    </submittedName>
</protein>
<dbReference type="AlphaFoldDB" id="A0A3D9V3F2"/>
<proteinExistence type="predicted"/>
<dbReference type="EMBL" id="QTUC01000001">
    <property type="protein sequence ID" value="REF36248.1"/>
    <property type="molecule type" value="Genomic_DNA"/>
</dbReference>
<gene>
    <name evidence="1" type="ORF">DFJ64_1654</name>
</gene>
<dbReference type="Proteomes" id="UP000256485">
    <property type="component" value="Unassembled WGS sequence"/>
</dbReference>
<evidence type="ECO:0000313" key="2">
    <source>
        <dbReference type="Proteomes" id="UP000256485"/>
    </source>
</evidence>
<evidence type="ECO:0000313" key="1">
    <source>
        <dbReference type="EMBL" id="REF36248.1"/>
    </source>
</evidence>
<accession>A0A3D9V3F2</accession>